<dbReference type="AlphaFoldDB" id="M5AEH3"/>
<dbReference type="PANTHER" id="PTHR46268:SF6">
    <property type="entry name" value="UNIVERSAL STRESS PROTEIN UP12"/>
    <property type="match status" value="1"/>
</dbReference>
<comment type="similarity">
    <text evidence="1">Belongs to the universal stress protein A family.</text>
</comment>
<organism evidence="3 4">
    <name type="scientific">Levilactobacillus brevis KB290</name>
    <dbReference type="NCBI Taxonomy" id="1001583"/>
    <lineage>
        <taxon>Bacteria</taxon>
        <taxon>Bacillati</taxon>
        <taxon>Bacillota</taxon>
        <taxon>Bacilli</taxon>
        <taxon>Lactobacillales</taxon>
        <taxon>Lactobacillaceae</taxon>
        <taxon>Levilactobacillus</taxon>
    </lineage>
</organism>
<dbReference type="PRINTS" id="PR01438">
    <property type="entry name" value="UNVRSLSTRESS"/>
</dbReference>
<dbReference type="EMBL" id="AP012167">
    <property type="protein sequence ID" value="BAN07144.1"/>
    <property type="molecule type" value="Genomic_DNA"/>
</dbReference>
<dbReference type="Pfam" id="PF00582">
    <property type="entry name" value="Usp"/>
    <property type="match status" value="1"/>
</dbReference>
<sequence>MSEEAFWMDNMKSMNPKQVKRILVGVDDSPDAQLAFRYAMNRAKTDQAELVICSVLESDNMNIYQALSKDYVHGQRSDLQQHLQSYQQLAERFGIQRVKVIIGEGDPGETIVKKIIPEVKPDLLVVGSLSKSGVRKYFGSQAAYMAKYSPISVMIVR</sequence>
<protein>
    <submittedName>
        <fullName evidence="3">Putative universal stress protein SH1215</fullName>
    </submittedName>
</protein>
<dbReference type="Proteomes" id="UP000012042">
    <property type="component" value="Chromosome"/>
</dbReference>
<reference evidence="3 4" key="1">
    <citation type="journal article" date="2013" name="PLoS ONE">
        <title>Genomic Analysis by Deep Sequencing of the Probiotic Lactobacillus brevis KB290 Harboring Nine Plasmids Reveals Genomic Stability.</title>
        <authorList>
            <person name="Fukao M."/>
            <person name="Oshima K."/>
            <person name="Morita H."/>
            <person name="Toh H."/>
            <person name="Suda W."/>
            <person name="Kim S.W."/>
            <person name="Suzuki S."/>
            <person name="Yakabe T."/>
            <person name="Hattori M."/>
            <person name="Yajima N."/>
        </authorList>
    </citation>
    <scope>NUCLEOTIDE SEQUENCE [LARGE SCALE GENOMIC DNA]</scope>
    <source>
        <strain evidence="3 4">KB290</strain>
    </source>
</reference>
<dbReference type="CDD" id="cd00293">
    <property type="entry name" value="USP-like"/>
    <property type="match status" value="1"/>
</dbReference>
<name>M5AEH3_LEVBR</name>
<dbReference type="PATRIC" id="fig|1001583.3.peg.1489"/>
<dbReference type="KEGG" id="lbk:LVISKB_1509"/>
<dbReference type="PANTHER" id="PTHR46268">
    <property type="entry name" value="STRESS RESPONSE PROTEIN NHAX"/>
    <property type="match status" value="1"/>
</dbReference>
<dbReference type="InterPro" id="IPR006016">
    <property type="entry name" value="UspA"/>
</dbReference>
<evidence type="ECO:0000313" key="4">
    <source>
        <dbReference type="Proteomes" id="UP000012042"/>
    </source>
</evidence>
<dbReference type="InterPro" id="IPR006015">
    <property type="entry name" value="Universal_stress_UspA"/>
</dbReference>
<evidence type="ECO:0000313" key="3">
    <source>
        <dbReference type="EMBL" id="BAN07144.1"/>
    </source>
</evidence>
<feature type="domain" description="UspA" evidence="2">
    <location>
        <begin position="20"/>
        <end position="157"/>
    </location>
</feature>
<dbReference type="SUPFAM" id="SSF52402">
    <property type="entry name" value="Adenine nucleotide alpha hydrolases-like"/>
    <property type="match status" value="1"/>
</dbReference>
<dbReference type="HOGENOM" id="CLU_049301_16_0_9"/>
<evidence type="ECO:0000256" key="1">
    <source>
        <dbReference type="ARBA" id="ARBA00008791"/>
    </source>
</evidence>
<gene>
    <name evidence="3" type="ORF">LVISKB_1509</name>
</gene>
<proteinExistence type="inferred from homology"/>
<dbReference type="Gene3D" id="3.40.50.620">
    <property type="entry name" value="HUPs"/>
    <property type="match status" value="1"/>
</dbReference>
<evidence type="ECO:0000259" key="2">
    <source>
        <dbReference type="Pfam" id="PF00582"/>
    </source>
</evidence>
<accession>M5AEH3</accession>
<dbReference type="InterPro" id="IPR014729">
    <property type="entry name" value="Rossmann-like_a/b/a_fold"/>
</dbReference>